<accession>F0WWF8</accession>
<feature type="domain" description="FYVE-type" evidence="6">
    <location>
        <begin position="289"/>
        <end position="348"/>
    </location>
</feature>
<organism evidence="7">
    <name type="scientific">Albugo laibachii Nc14</name>
    <dbReference type="NCBI Taxonomy" id="890382"/>
    <lineage>
        <taxon>Eukaryota</taxon>
        <taxon>Sar</taxon>
        <taxon>Stramenopiles</taxon>
        <taxon>Oomycota</taxon>
        <taxon>Peronosporomycetes</taxon>
        <taxon>Albuginales</taxon>
        <taxon>Albuginaceae</taxon>
        <taxon>Albugo</taxon>
    </lineage>
</organism>
<evidence type="ECO:0000256" key="3">
    <source>
        <dbReference type="ARBA" id="ARBA00022833"/>
    </source>
</evidence>
<dbReference type="SUPFAM" id="SSF57903">
    <property type="entry name" value="FYVE/PHD zinc finger"/>
    <property type="match status" value="1"/>
</dbReference>
<evidence type="ECO:0000256" key="4">
    <source>
        <dbReference type="PROSITE-ProRule" id="PRU00091"/>
    </source>
</evidence>
<dbReference type="InterPro" id="IPR023393">
    <property type="entry name" value="START-like_dom_sf"/>
</dbReference>
<keyword evidence="3" id="KW-0862">Zinc</keyword>
<dbReference type="PROSITE" id="PS50178">
    <property type="entry name" value="ZF_FYVE"/>
    <property type="match status" value="1"/>
</dbReference>
<dbReference type="InterPro" id="IPR029016">
    <property type="entry name" value="GAF-like_dom_sf"/>
</dbReference>
<evidence type="ECO:0000313" key="7">
    <source>
        <dbReference type="EMBL" id="CCA25781.1"/>
    </source>
</evidence>
<dbReference type="Pfam" id="PF01363">
    <property type="entry name" value="FYVE"/>
    <property type="match status" value="1"/>
</dbReference>
<proteinExistence type="predicted"/>
<dbReference type="InterPro" id="IPR000306">
    <property type="entry name" value="Znf_FYVE"/>
</dbReference>
<dbReference type="Gene3D" id="3.30.530.20">
    <property type="match status" value="1"/>
</dbReference>
<dbReference type="AlphaFoldDB" id="F0WWF8"/>
<dbReference type="EMBL" id="FR824366">
    <property type="protein sequence ID" value="CCA25781.1"/>
    <property type="molecule type" value="Genomic_DNA"/>
</dbReference>
<dbReference type="InterPro" id="IPR017455">
    <property type="entry name" value="Znf_FYVE-rel"/>
</dbReference>
<dbReference type="SUPFAM" id="SSF55961">
    <property type="entry name" value="Bet v1-like"/>
    <property type="match status" value="1"/>
</dbReference>
<evidence type="ECO:0000256" key="1">
    <source>
        <dbReference type="ARBA" id="ARBA00022723"/>
    </source>
</evidence>
<keyword evidence="1" id="KW-0479">Metal-binding</keyword>
<dbReference type="Gene3D" id="3.30.450.40">
    <property type="match status" value="1"/>
</dbReference>
<protein>
    <submittedName>
        <fullName evidence="7">Uncharacterized protein AlNc14C321G10592</fullName>
    </submittedName>
</protein>
<dbReference type="Gene3D" id="3.30.40.10">
    <property type="entry name" value="Zinc/RING finger domain, C3HC4 (zinc finger)"/>
    <property type="match status" value="1"/>
</dbReference>
<dbReference type="PANTHER" id="PTHR43102:SF2">
    <property type="entry name" value="GAF DOMAIN-CONTAINING PROTEIN"/>
    <property type="match status" value="1"/>
</dbReference>
<dbReference type="InterPro" id="IPR011011">
    <property type="entry name" value="Znf_FYVE_PHD"/>
</dbReference>
<name>F0WWF8_9STRA</name>
<evidence type="ECO:0000256" key="5">
    <source>
        <dbReference type="SAM" id="MobiDB-lite"/>
    </source>
</evidence>
<keyword evidence="2 4" id="KW-0863">Zinc-finger</keyword>
<evidence type="ECO:0000256" key="2">
    <source>
        <dbReference type="ARBA" id="ARBA00022771"/>
    </source>
</evidence>
<reference evidence="7" key="2">
    <citation type="submission" date="2011-02" db="EMBL/GenBank/DDBJ databases">
        <authorList>
            <person name="MacLean D."/>
        </authorList>
    </citation>
    <scope>NUCLEOTIDE SEQUENCE</scope>
</reference>
<dbReference type="SMART" id="SM00064">
    <property type="entry name" value="FYVE"/>
    <property type="match status" value="1"/>
</dbReference>
<feature type="region of interest" description="Disordered" evidence="5">
    <location>
        <begin position="410"/>
        <end position="434"/>
    </location>
</feature>
<sequence>MKSESFDSSFSTDRIDAPNSASVASLSTSYSMFPIVEKTYRPSISNEVERELRFLGQSRLDTLVSHAEMTLIKEKKSLQIYEMCDNEVYTMKGVTTVNAPLMQVMQMLRMDDSDRMRDVMGKIFGTLFLDGVVLYRAKEDASRVNESITVNWMALQSAKPNLPHRDYVFLRYGDVVEKMDECESVSRTGLCVGASVWESIQLDGCAPLPASQNLVRLRMRRCGIVAEELNEERILRLSLYLSEGHPGRAAVSTLTRSWMTKMVSCVTEISNTLIARALVSQAILSKKQFKDGFACCKCQKPFSMIRRKHHCRICGDVVCSKCSELKNLKQGGMNKELRICSNCYKNGSAIVPSFVDPSFCEHQKASISSSVFSSLSSTGNGDMRVGSDELSTQRYRGNIENVKAGIVDGSQDGRFPIRRTRSRSSREHVPNAPARRRDISLSADTPTMEREMAMLSLKKKSTISQSEGAGDSFAYYNQYKLKGGTKDWPESLTSMGTDTGYSSIDSALSLTDDEMIAIELASTVRENTLFTYALSYSSRQEWPKAPLPKNEVDRLTKVRQLYLGDPGHHFHEMCEYAIAETSCQIAAICLIGDKTGFLMAKVGIEKSELPRNVLLDSHTIMSDEPVIVLDTSEDVRFAKNPLVKSGQIRFYAGFPLVTSDGFVVGCLSIADEFARECLSGDKYFFLKSLADVTIRGIEQNTAHQATLAASEATGSTEIGLPDPPEMNLLEAQSTMRELLKTAYSTQCQVRMRANPVD</sequence>
<dbReference type="HOGENOM" id="CLU_015340_0_0_1"/>
<dbReference type="GO" id="GO:0008270">
    <property type="term" value="F:zinc ion binding"/>
    <property type="evidence" value="ECO:0007669"/>
    <property type="project" value="UniProtKB-KW"/>
</dbReference>
<reference evidence="7" key="1">
    <citation type="journal article" date="2011" name="PLoS Biol.">
        <title>Gene gain and loss during evolution of obligate parasitism in the white rust pathogen of Arabidopsis thaliana.</title>
        <authorList>
            <person name="Kemen E."/>
            <person name="Gardiner A."/>
            <person name="Schultz-Larsen T."/>
            <person name="Kemen A.C."/>
            <person name="Balmuth A.L."/>
            <person name="Robert-Seilaniantz A."/>
            <person name="Bailey K."/>
            <person name="Holub E."/>
            <person name="Studholme D.J."/>
            <person name="Maclean D."/>
            <person name="Jones J.D."/>
        </authorList>
    </citation>
    <scope>NUCLEOTIDE SEQUENCE</scope>
</reference>
<gene>
    <name evidence="7" type="primary">AlNc14C321G10592</name>
    <name evidence="7" type="ORF">ALNC14_119250</name>
</gene>
<dbReference type="SUPFAM" id="SSF55781">
    <property type="entry name" value="GAF domain-like"/>
    <property type="match status" value="1"/>
</dbReference>
<dbReference type="PANTHER" id="PTHR43102">
    <property type="entry name" value="SLR1143 PROTEIN"/>
    <property type="match status" value="1"/>
</dbReference>
<dbReference type="InterPro" id="IPR013083">
    <property type="entry name" value="Znf_RING/FYVE/PHD"/>
</dbReference>
<evidence type="ECO:0000259" key="6">
    <source>
        <dbReference type="PROSITE" id="PS50178"/>
    </source>
</evidence>
<feature type="compositionally biased region" description="Basic and acidic residues" evidence="5">
    <location>
        <begin position="424"/>
        <end position="434"/>
    </location>
</feature>